<evidence type="ECO:0000256" key="1">
    <source>
        <dbReference type="SAM" id="MobiDB-lite"/>
    </source>
</evidence>
<evidence type="ECO:0000259" key="2">
    <source>
        <dbReference type="Pfam" id="PF04937"/>
    </source>
</evidence>
<dbReference type="AlphaFoldDB" id="A0AAV6W4S6"/>
<accession>A0AAV6W4S6</accession>
<dbReference type="InterPro" id="IPR007021">
    <property type="entry name" value="DUF659"/>
</dbReference>
<feature type="domain" description="DUF659" evidence="2">
    <location>
        <begin position="114"/>
        <end position="261"/>
    </location>
</feature>
<feature type="region of interest" description="Disordered" evidence="1">
    <location>
        <begin position="67"/>
        <end position="87"/>
    </location>
</feature>
<protein>
    <recommendedName>
        <fullName evidence="2">DUF659 domain-containing protein</fullName>
    </recommendedName>
</protein>
<sequence length="332" mass="37657">MKQHLAGIRGNVTPCKKVPPEVRFMIQGSLKENSEKAKEKREAIHIDDQLGANIDDSHVDDDIQEITPRPAQREGHNNVQPTPQGKEKAQLDWMLTLKVAMSKVASMGHGYTGPRYHALRVTLLKDAKKHVELIVDSFRSKWIETGCTIMGNGWRDSRQRPLINFLVYYPTGISFIKSVDTSGIEANAKNLCDLFADIVEMVGVRNVVHMVTDNASNYKAAGHLLCDRYPTITWSPCAPHCINLIMKDIGEMPNVSDLSILASRIICYVYNNKWPLNWLRKREGWKEIIRPGDTRFATTFIALKSLSDHKKDLQGNISRVQNFFEERQSKSS</sequence>
<dbReference type="Proteomes" id="UP000826271">
    <property type="component" value="Unassembled WGS sequence"/>
</dbReference>
<dbReference type="InterPro" id="IPR012337">
    <property type="entry name" value="RNaseH-like_sf"/>
</dbReference>
<evidence type="ECO:0000313" key="4">
    <source>
        <dbReference type="Proteomes" id="UP000826271"/>
    </source>
</evidence>
<comment type="caution">
    <text evidence="3">The sequence shown here is derived from an EMBL/GenBank/DDBJ whole genome shotgun (WGS) entry which is preliminary data.</text>
</comment>
<evidence type="ECO:0000313" key="3">
    <source>
        <dbReference type="EMBL" id="KAG8363560.1"/>
    </source>
</evidence>
<name>A0AAV6W4S6_9LAMI</name>
<gene>
    <name evidence="3" type="ORF">BUALT_Bualt19G0035200</name>
</gene>
<reference evidence="3" key="1">
    <citation type="submission" date="2019-10" db="EMBL/GenBank/DDBJ databases">
        <authorList>
            <person name="Zhang R."/>
            <person name="Pan Y."/>
            <person name="Wang J."/>
            <person name="Ma R."/>
            <person name="Yu S."/>
        </authorList>
    </citation>
    <scope>NUCLEOTIDE SEQUENCE</scope>
    <source>
        <strain evidence="3">LA-IB0</strain>
        <tissue evidence="3">Leaf</tissue>
    </source>
</reference>
<dbReference type="SUPFAM" id="SSF53098">
    <property type="entry name" value="Ribonuclease H-like"/>
    <property type="match status" value="1"/>
</dbReference>
<keyword evidence="4" id="KW-1185">Reference proteome</keyword>
<dbReference type="Pfam" id="PF04937">
    <property type="entry name" value="DUF659"/>
    <property type="match status" value="1"/>
</dbReference>
<organism evidence="3 4">
    <name type="scientific">Buddleja alternifolia</name>
    <dbReference type="NCBI Taxonomy" id="168488"/>
    <lineage>
        <taxon>Eukaryota</taxon>
        <taxon>Viridiplantae</taxon>
        <taxon>Streptophyta</taxon>
        <taxon>Embryophyta</taxon>
        <taxon>Tracheophyta</taxon>
        <taxon>Spermatophyta</taxon>
        <taxon>Magnoliopsida</taxon>
        <taxon>eudicotyledons</taxon>
        <taxon>Gunneridae</taxon>
        <taxon>Pentapetalae</taxon>
        <taxon>asterids</taxon>
        <taxon>lamiids</taxon>
        <taxon>Lamiales</taxon>
        <taxon>Scrophulariaceae</taxon>
        <taxon>Buddlejeae</taxon>
        <taxon>Buddleja</taxon>
    </lineage>
</organism>
<dbReference type="PANTHER" id="PTHR32166">
    <property type="entry name" value="OSJNBA0013A04.12 PROTEIN"/>
    <property type="match status" value="1"/>
</dbReference>
<dbReference type="EMBL" id="WHWC01000019">
    <property type="protein sequence ID" value="KAG8363560.1"/>
    <property type="molecule type" value="Genomic_DNA"/>
</dbReference>
<dbReference type="PANTHER" id="PTHR32166:SF121">
    <property type="entry name" value="DUF659 DOMAIN-CONTAINING PROTEIN"/>
    <property type="match status" value="1"/>
</dbReference>
<proteinExistence type="predicted"/>